<dbReference type="OrthoDB" id="1698375at2"/>
<evidence type="ECO:0000313" key="2">
    <source>
        <dbReference type="EMBL" id="SUB56741.1"/>
    </source>
</evidence>
<evidence type="ECO:0000259" key="1">
    <source>
        <dbReference type="Pfam" id="PF09413"/>
    </source>
</evidence>
<reference evidence="2 3" key="1">
    <citation type="submission" date="2018-06" db="EMBL/GenBank/DDBJ databases">
        <authorList>
            <consortium name="Pathogen Informatics"/>
            <person name="Doyle S."/>
        </authorList>
    </citation>
    <scope>NUCLEOTIDE SEQUENCE [LARGE SCALE GENOMIC DNA]</scope>
    <source>
        <strain evidence="2 3">NCTC13149</strain>
    </source>
</reference>
<dbReference type="RefSeq" id="WP_004826273.1">
    <property type="nucleotide sequence ID" value="NZ_CAMUOS010000003.1"/>
</dbReference>
<dbReference type="EMBL" id="UGSZ01000001">
    <property type="protein sequence ID" value="SUB56741.1"/>
    <property type="molecule type" value="Genomic_DNA"/>
</dbReference>
<feature type="domain" description="DUF2007" evidence="1">
    <location>
        <begin position="7"/>
        <end position="68"/>
    </location>
</feature>
<accession>A0A379C3R2</accession>
<protein>
    <recommendedName>
        <fullName evidence="1">DUF2007 domain-containing protein</fullName>
    </recommendedName>
</protein>
<dbReference type="InterPro" id="IPR011322">
    <property type="entry name" value="N-reg_PII-like_a/b"/>
</dbReference>
<gene>
    <name evidence="2" type="ORF">NCTC13149_00536</name>
</gene>
<evidence type="ECO:0000313" key="3">
    <source>
        <dbReference type="Proteomes" id="UP000255517"/>
    </source>
</evidence>
<sequence>MDDVKYKELISVTDQMIFKEICSMLDEKQIPYLTDDDGDFLRLISGFSTFEQTIYVSEKDYEKAKEILVYYKKDYGDKNLY</sequence>
<dbReference type="SUPFAM" id="SSF54913">
    <property type="entry name" value="GlnB-like"/>
    <property type="match status" value="1"/>
</dbReference>
<proteinExistence type="predicted"/>
<dbReference type="Pfam" id="PF09413">
    <property type="entry name" value="DUF2007"/>
    <property type="match status" value="1"/>
</dbReference>
<dbReference type="InterPro" id="IPR018551">
    <property type="entry name" value="DUF2007"/>
</dbReference>
<dbReference type="AlphaFoldDB" id="A0A379C3R2"/>
<name>A0A379C3R2_9FIRM</name>
<organism evidence="2 3">
    <name type="scientific">Peptoniphilus lacrimalis</name>
    <dbReference type="NCBI Taxonomy" id="33031"/>
    <lineage>
        <taxon>Bacteria</taxon>
        <taxon>Bacillati</taxon>
        <taxon>Bacillota</taxon>
        <taxon>Tissierellia</taxon>
        <taxon>Tissierellales</taxon>
        <taxon>Peptoniphilaceae</taxon>
        <taxon>Peptoniphilus</taxon>
    </lineage>
</organism>
<dbReference type="Proteomes" id="UP000255517">
    <property type="component" value="Unassembled WGS sequence"/>
</dbReference>